<dbReference type="Proteomes" id="UP001499924">
    <property type="component" value="Unassembled WGS sequence"/>
</dbReference>
<accession>A0ABP6PIQ3</accession>
<sequence>MEKLSAIAPWLSAAKLLLAVVLSRLLMLGQEQGLFQSLAPSDLSDAARQAWLEEAYRSWWAGTDHVAGHVVYSVLAVIAIFIILSFQVVGFLAVYVIVALHHLTSPGADWTNRDGRYGWSPLGATFRTVIWANALLAATLINVVVYLGAHNYKWILGLVVLYAIAMPLFVFVPWLVFRRVQDTVRRRRASRIADVIQAQGLDVNHHIAETATLLAEIERCHNVRIKPLSLRPVSWSTLTLFGALPIVLAAAQIFFNLRLGAQ</sequence>
<organism evidence="2 3">
    <name type="scientific">Blastococcus jejuensis</name>
    <dbReference type="NCBI Taxonomy" id="351224"/>
    <lineage>
        <taxon>Bacteria</taxon>
        <taxon>Bacillati</taxon>
        <taxon>Actinomycetota</taxon>
        <taxon>Actinomycetes</taxon>
        <taxon>Geodermatophilales</taxon>
        <taxon>Geodermatophilaceae</taxon>
        <taxon>Blastococcus</taxon>
    </lineage>
</organism>
<keyword evidence="1" id="KW-1133">Transmembrane helix</keyword>
<keyword evidence="1" id="KW-0472">Membrane</keyword>
<feature type="transmembrane region" description="Helical" evidence="1">
    <location>
        <begin position="154"/>
        <end position="177"/>
    </location>
</feature>
<evidence type="ECO:0000256" key="1">
    <source>
        <dbReference type="SAM" id="Phobius"/>
    </source>
</evidence>
<evidence type="ECO:0000313" key="3">
    <source>
        <dbReference type="Proteomes" id="UP001499924"/>
    </source>
</evidence>
<comment type="caution">
    <text evidence="2">The sequence shown here is derived from an EMBL/GenBank/DDBJ whole genome shotgun (WGS) entry which is preliminary data.</text>
</comment>
<proteinExistence type="predicted"/>
<protein>
    <submittedName>
        <fullName evidence="2">Uncharacterized protein</fullName>
    </submittedName>
</protein>
<dbReference type="EMBL" id="BAAAVV010000012">
    <property type="protein sequence ID" value="GAA3179865.1"/>
    <property type="molecule type" value="Genomic_DNA"/>
</dbReference>
<feature type="transmembrane region" description="Helical" evidence="1">
    <location>
        <begin position="233"/>
        <end position="255"/>
    </location>
</feature>
<reference evidence="3" key="1">
    <citation type="journal article" date="2019" name="Int. J. Syst. Evol. Microbiol.">
        <title>The Global Catalogue of Microorganisms (GCM) 10K type strain sequencing project: providing services to taxonomists for standard genome sequencing and annotation.</title>
        <authorList>
            <consortium name="The Broad Institute Genomics Platform"/>
            <consortium name="The Broad Institute Genome Sequencing Center for Infectious Disease"/>
            <person name="Wu L."/>
            <person name="Ma J."/>
        </authorList>
    </citation>
    <scope>NUCLEOTIDE SEQUENCE [LARGE SCALE GENOMIC DNA]</scope>
    <source>
        <strain evidence="3">JCM 15614</strain>
    </source>
</reference>
<feature type="transmembrane region" description="Helical" evidence="1">
    <location>
        <begin position="124"/>
        <end position="148"/>
    </location>
</feature>
<keyword evidence="3" id="KW-1185">Reference proteome</keyword>
<feature type="transmembrane region" description="Helical" evidence="1">
    <location>
        <begin position="70"/>
        <end position="103"/>
    </location>
</feature>
<evidence type="ECO:0000313" key="2">
    <source>
        <dbReference type="EMBL" id="GAA3179865.1"/>
    </source>
</evidence>
<gene>
    <name evidence="2" type="ORF">GCM10010531_37360</name>
</gene>
<name>A0ABP6PIQ3_9ACTN</name>
<keyword evidence="1" id="KW-0812">Transmembrane</keyword>